<accession>A0A938XTI5</accession>
<evidence type="ECO:0000259" key="2">
    <source>
        <dbReference type="PROSITE" id="PS51833"/>
    </source>
</evidence>
<dbReference type="Pfam" id="PF00563">
    <property type="entry name" value="EAL"/>
    <property type="match status" value="1"/>
</dbReference>
<organism evidence="3 4">
    <name type="scientific">Halanaerobacter jeridensis</name>
    <dbReference type="NCBI Taxonomy" id="706427"/>
    <lineage>
        <taxon>Bacteria</taxon>
        <taxon>Bacillati</taxon>
        <taxon>Bacillota</taxon>
        <taxon>Clostridia</taxon>
        <taxon>Halanaerobiales</taxon>
        <taxon>Halobacteroidaceae</taxon>
        <taxon>Halanaerobacter</taxon>
    </lineage>
</organism>
<dbReference type="AlphaFoldDB" id="A0A938XTI5"/>
<dbReference type="SUPFAM" id="SSF141868">
    <property type="entry name" value="EAL domain-like"/>
    <property type="match status" value="1"/>
</dbReference>
<dbReference type="PANTHER" id="PTHR33525:SF4">
    <property type="entry name" value="CYCLIC DI-GMP PHOSPHODIESTERASE CDGJ"/>
    <property type="match status" value="1"/>
</dbReference>
<protein>
    <submittedName>
        <fullName evidence="3">EAL and modified HD-GYP domain-containing signal transduction protein</fullName>
    </submittedName>
</protein>
<evidence type="ECO:0000313" key="3">
    <source>
        <dbReference type="EMBL" id="MBM7556609.1"/>
    </source>
</evidence>
<comment type="caution">
    <text evidence="3">The sequence shown here is derived from an EMBL/GenBank/DDBJ whole genome shotgun (WGS) entry which is preliminary data.</text>
</comment>
<dbReference type="PROSITE" id="PS50883">
    <property type="entry name" value="EAL"/>
    <property type="match status" value="1"/>
</dbReference>
<gene>
    <name evidence="3" type="ORF">JOC47_001460</name>
</gene>
<feature type="domain" description="EAL" evidence="1">
    <location>
        <begin position="1"/>
        <end position="204"/>
    </location>
</feature>
<reference evidence="3" key="1">
    <citation type="submission" date="2021-01" db="EMBL/GenBank/DDBJ databases">
        <title>Genomic Encyclopedia of Type Strains, Phase IV (KMG-IV): sequencing the most valuable type-strain genomes for metagenomic binning, comparative biology and taxonomic classification.</title>
        <authorList>
            <person name="Goeker M."/>
        </authorList>
    </citation>
    <scope>NUCLEOTIDE SEQUENCE</scope>
    <source>
        <strain evidence="3">DSM 23230</strain>
    </source>
</reference>
<dbReference type="InterPro" id="IPR052340">
    <property type="entry name" value="RNase_Y/CdgJ"/>
</dbReference>
<dbReference type="InterPro" id="IPR001633">
    <property type="entry name" value="EAL_dom"/>
</dbReference>
<dbReference type="Proteomes" id="UP000774000">
    <property type="component" value="Unassembled WGS sequence"/>
</dbReference>
<dbReference type="SMART" id="SM00052">
    <property type="entry name" value="EAL"/>
    <property type="match status" value="1"/>
</dbReference>
<evidence type="ECO:0000259" key="1">
    <source>
        <dbReference type="PROSITE" id="PS50883"/>
    </source>
</evidence>
<dbReference type="PIRSF" id="PIRSF003180">
    <property type="entry name" value="DiGMPpdiest_YuxH"/>
    <property type="match status" value="1"/>
</dbReference>
<keyword evidence="4" id="KW-1185">Reference proteome</keyword>
<sequence length="404" mass="46586">MDVFVARQPIFDINKNVYGYELLYRDGIDNYYKHIDGDVATSEVLNSSFFLIGLKSLTNCKRAFINFTTNLIQSEVPTIFDNQLIVIEILEDINLNFEIINSCQKLKEEGYMIALDDFIFKPKYLSLLDLADMIKVDFLATTRKEREQIANIALAKGISILAEKVETQEEFEEAVELGFSYFQGYFFSKPVVMSGKDLPISPSNYFRILEELHIAEPDLDKVAVILERDLSLSYKLLKLINSAAFPIRGRIDSIKKAVTMLGIDEFEKWINLIILKELCEQKPKEIIRLSIIRAKFSELIAQEIGREDKSKFFMMGMFSLLDVLMNDRFENLLSELPIPEEIKSALLKEDGIFANVLKLVLAYEKAEWQKLSQNARELEIEEDKIANFYQKSIEWCNNVLAHTA</sequence>
<dbReference type="SUPFAM" id="SSF109604">
    <property type="entry name" value="HD-domain/PDEase-like"/>
    <property type="match status" value="1"/>
</dbReference>
<dbReference type="InterPro" id="IPR035919">
    <property type="entry name" value="EAL_sf"/>
</dbReference>
<dbReference type="PANTHER" id="PTHR33525">
    <property type="match status" value="1"/>
</dbReference>
<dbReference type="Gene3D" id="1.10.3210.10">
    <property type="entry name" value="Hypothetical protein af1432"/>
    <property type="match status" value="1"/>
</dbReference>
<dbReference type="EMBL" id="JAFBDQ010000006">
    <property type="protein sequence ID" value="MBM7556609.1"/>
    <property type="molecule type" value="Genomic_DNA"/>
</dbReference>
<dbReference type="RefSeq" id="WP_204701387.1">
    <property type="nucleotide sequence ID" value="NZ_JAFBDQ010000006.1"/>
</dbReference>
<proteinExistence type="predicted"/>
<dbReference type="Gene3D" id="3.20.20.450">
    <property type="entry name" value="EAL domain"/>
    <property type="match status" value="1"/>
</dbReference>
<dbReference type="PROSITE" id="PS51833">
    <property type="entry name" value="HDOD"/>
    <property type="match status" value="1"/>
</dbReference>
<dbReference type="InterPro" id="IPR013976">
    <property type="entry name" value="HDOD"/>
</dbReference>
<name>A0A938XTI5_9FIRM</name>
<evidence type="ECO:0000313" key="4">
    <source>
        <dbReference type="Proteomes" id="UP000774000"/>
    </source>
</evidence>
<feature type="domain" description="HDOD" evidence="2">
    <location>
        <begin position="198"/>
        <end position="384"/>
    </location>
</feature>
<dbReference type="InterPro" id="IPR014408">
    <property type="entry name" value="dGMP_Pdiesterase_EAL/HD-GYP"/>
</dbReference>
<dbReference type="Pfam" id="PF08668">
    <property type="entry name" value="HDOD"/>
    <property type="match status" value="1"/>
</dbReference>